<keyword evidence="2" id="KW-1185">Reference proteome</keyword>
<reference evidence="1 2" key="1">
    <citation type="submission" date="2023-07" db="EMBL/GenBank/DDBJ databases">
        <title>Sorghum-associated microbial communities from plants grown in Nebraska, USA.</title>
        <authorList>
            <person name="Schachtman D."/>
        </authorList>
    </citation>
    <scope>NUCLEOTIDE SEQUENCE [LARGE SCALE GENOMIC DNA]</scope>
    <source>
        <strain evidence="1 2">2980</strain>
    </source>
</reference>
<evidence type="ECO:0000313" key="1">
    <source>
        <dbReference type="EMBL" id="MDR6866835.1"/>
    </source>
</evidence>
<protein>
    <submittedName>
        <fullName evidence="1">Uncharacterized protein</fullName>
    </submittedName>
</protein>
<evidence type="ECO:0000313" key="2">
    <source>
        <dbReference type="Proteomes" id="UP001259347"/>
    </source>
</evidence>
<sequence>MAPMSPSRFRAVARLRLSGRRRLPGSVRLPGFVRTRTIDVRRRQGGAPAVWNEIGELNGLAAHKRLAEDKRKEGK</sequence>
<name>A0ABU1SB78_9MICO</name>
<comment type="caution">
    <text evidence="1">The sequence shown here is derived from an EMBL/GenBank/DDBJ whole genome shotgun (WGS) entry which is preliminary data.</text>
</comment>
<proteinExistence type="predicted"/>
<accession>A0ABU1SB78</accession>
<dbReference type="RefSeq" id="WP_310019007.1">
    <property type="nucleotide sequence ID" value="NZ_JAVDUM010000005.1"/>
</dbReference>
<organism evidence="1 2">
    <name type="scientific">Microbacterium resistens</name>
    <dbReference type="NCBI Taxonomy" id="156977"/>
    <lineage>
        <taxon>Bacteria</taxon>
        <taxon>Bacillati</taxon>
        <taxon>Actinomycetota</taxon>
        <taxon>Actinomycetes</taxon>
        <taxon>Micrococcales</taxon>
        <taxon>Microbacteriaceae</taxon>
        <taxon>Microbacterium</taxon>
    </lineage>
</organism>
<gene>
    <name evidence="1" type="ORF">J2Y69_001434</name>
</gene>
<dbReference type="EMBL" id="JAVDUM010000005">
    <property type="protein sequence ID" value="MDR6866835.1"/>
    <property type="molecule type" value="Genomic_DNA"/>
</dbReference>
<dbReference type="Proteomes" id="UP001259347">
    <property type="component" value="Unassembled WGS sequence"/>
</dbReference>